<dbReference type="EMBL" id="JAUSTP010000027">
    <property type="protein sequence ID" value="MDQ0190959.1"/>
    <property type="molecule type" value="Genomic_DNA"/>
</dbReference>
<name>A0ABT9XKX6_9BACL</name>
<evidence type="ECO:0000313" key="2">
    <source>
        <dbReference type="Proteomes" id="UP001232973"/>
    </source>
</evidence>
<protein>
    <submittedName>
        <fullName evidence="1">Uncharacterized protein</fullName>
    </submittedName>
</protein>
<evidence type="ECO:0000313" key="1">
    <source>
        <dbReference type="EMBL" id="MDQ0190959.1"/>
    </source>
</evidence>
<keyword evidence="2" id="KW-1185">Reference proteome</keyword>
<dbReference type="Proteomes" id="UP001232973">
    <property type="component" value="Unassembled WGS sequence"/>
</dbReference>
<accession>A0ABT9XKX6</accession>
<proteinExistence type="predicted"/>
<comment type="caution">
    <text evidence="1">The sequence shown here is derived from an EMBL/GenBank/DDBJ whole genome shotgun (WGS) entry which is preliminary data.</text>
</comment>
<organism evidence="1 2">
    <name type="scientific">Alicyclobacillus cycloheptanicus</name>
    <dbReference type="NCBI Taxonomy" id="1457"/>
    <lineage>
        <taxon>Bacteria</taxon>
        <taxon>Bacillati</taxon>
        <taxon>Bacillota</taxon>
        <taxon>Bacilli</taxon>
        <taxon>Bacillales</taxon>
        <taxon>Alicyclobacillaceae</taxon>
        <taxon>Alicyclobacillus</taxon>
    </lineage>
</organism>
<gene>
    <name evidence="1" type="ORF">J2S03_002826</name>
</gene>
<reference evidence="1 2" key="1">
    <citation type="submission" date="2023-07" db="EMBL/GenBank/DDBJ databases">
        <title>Genomic Encyclopedia of Type Strains, Phase IV (KMG-IV): sequencing the most valuable type-strain genomes for metagenomic binning, comparative biology and taxonomic classification.</title>
        <authorList>
            <person name="Goeker M."/>
        </authorList>
    </citation>
    <scope>NUCLEOTIDE SEQUENCE [LARGE SCALE GENOMIC DNA]</scope>
    <source>
        <strain evidence="1 2">DSM 4006</strain>
    </source>
</reference>
<sequence>MKRIALHGYARGAVQVPVCAGAGARAERQHSKP</sequence>